<evidence type="ECO:0000313" key="2">
    <source>
        <dbReference type="Proteomes" id="UP000821845"/>
    </source>
</evidence>
<protein>
    <submittedName>
        <fullName evidence="1">Uncharacterized protein</fullName>
    </submittedName>
</protein>
<evidence type="ECO:0000313" key="1">
    <source>
        <dbReference type="EMBL" id="KAH6941807.1"/>
    </source>
</evidence>
<keyword evidence="2" id="KW-1185">Reference proteome</keyword>
<sequence length="133" mass="14665">MGAYYATPELTPEHEFAPEVVGVEHQDGTRVEIDKITSFCRLFRNRLFHVLCSGSSLYLISSAKNQFALHSCIQRNNLGSAVADGHRDGPKPGARQGRSCSAPDVRIVERAMCDGRIGPVVFPKAHAEKELDR</sequence>
<accession>A0ACB7T2R9</accession>
<comment type="caution">
    <text evidence="1">The sequence shown here is derived from an EMBL/GenBank/DDBJ whole genome shotgun (WGS) entry which is preliminary data.</text>
</comment>
<dbReference type="Proteomes" id="UP000821845">
    <property type="component" value="Chromosome 11"/>
</dbReference>
<name>A0ACB7T2R9_HYAAI</name>
<reference evidence="1" key="1">
    <citation type="submission" date="2020-05" db="EMBL/GenBank/DDBJ databases">
        <title>Large-scale comparative analyses of tick genomes elucidate their genetic diversity and vector capacities.</title>
        <authorList>
            <person name="Jia N."/>
            <person name="Wang J."/>
            <person name="Shi W."/>
            <person name="Du L."/>
            <person name="Sun Y."/>
            <person name="Zhan W."/>
            <person name="Jiang J."/>
            <person name="Wang Q."/>
            <person name="Zhang B."/>
            <person name="Ji P."/>
            <person name="Sakyi L.B."/>
            <person name="Cui X."/>
            <person name="Yuan T."/>
            <person name="Jiang B."/>
            <person name="Yang W."/>
            <person name="Lam T.T.-Y."/>
            <person name="Chang Q."/>
            <person name="Ding S."/>
            <person name="Wang X."/>
            <person name="Zhu J."/>
            <person name="Ruan X."/>
            <person name="Zhao L."/>
            <person name="Wei J."/>
            <person name="Que T."/>
            <person name="Du C."/>
            <person name="Cheng J."/>
            <person name="Dai P."/>
            <person name="Han X."/>
            <person name="Huang E."/>
            <person name="Gao Y."/>
            <person name="Liu J."/>
            <person name="Shao H."/>
            <person name="Ye R."/>
            <person name="Li L."/>
            <person name="Wei W."/>
            <person name="Wang X."/>
            <person name="Wang C."/>
            <person name="Yang T."/>
            <person name="Huo Q."/>
            <person name="Li W."/>
            <person name="Guo W."/>
            <person name="Chen H."/>
            <person name="Zhou L."/>
            <person name="Ni X."/>
            <person name="Tian J."/>
            <person name="Zhou Y."/>
            <person name="Sheng Y."/>
            <person name="Liu T."/>
            <person name="Pan Y."/>
            <person name="Xia L."/>
            <person name="Li J."/>
            <person name="Zhao F."/>
            <person name="Cao W."/>
        </authorList>
    </citation>
    <scope>NUCLEOTIDE SEQUENCE</scope>
    <source>
        <strain evidence="1">Hyas-2018</strain>
    </source>
</reference>
<organism evidence="1 2">
    <name type="scientific">Hyalomma asiaticum</name>
    <name type="common">Tick</name>
    <dbReference type="NCBI Taxonomy" id="266040"/>
    <lineage>
        <taxon>Eukaryota</taxon>
        <taxon>Metazoa</taxon>
        <taxon>Ecdysozoa</taxon>
        <taxon>Arthropoda</taxon>
        <taxon>Chelicerata</taxon>
        <taxon>Arachnida</taxon>
        <taxon>Acari</taxon>
        <taxon>Parasitiformes</taxon>
        <taxon>Ixodida</taxon>
        <taxon>Ixodoidea</taxon>
        <taxon>Ixodidae</taxon>
        <taxon>Hyalomminae</taxon>
        <taxon>Hyalomma</taxon>
    </lineage>
</organism>
<gene>
    <name evidence="1" type="ORF">HPB50_023613</name>
</gene>
<proteinExistence type="predicted"/>
<dbReference type="EMBL" id="CM023491">
    <property type="protein sequence ID" value="KAH6941807.1"/>
    <property type="molecule type" value="Genomic_DNA"/>
</dbReference>